<keyword evidence="3" id="KW-1185">Reference proteome</keyword>
<name>A0AA36JMR4_9DINO</name>
<proteinExistence type="predicted"/>
<protein>
    <submittedName>
        <fullName evidence="2">Uncharacterized protein</fullName>
    </submittedName>
</protein>
<accession>A0AA36JMR4</accession>
<reference evidence="2" key="1">
    <citation type="submission" date="2023-08" db="EMBL/GenBank/DDBJ databases">
        <authorList>
            <person name="Chen Y."/>
            <person name="Shah S."/>
            <person name="Dougan E. K."/>
            <person name="Thang M."/>
            <person name="Chan C."/>
        </authorList>
    </citation>
    <scope>NUCLEOTIDE SEQUENCE</scope>
</reference>
<dbReference type="AlphaFoldDB" id="A0AA36JMR4"/>
<gene>
    <name evidence="2" type="ORF">EVOR1521_LOCUS29859</name>
</gene>
<evidence type="ECO:0000313" key="3">
    <source>
        <dbReference type="Proteomes" id="UP001178507"/>
    </source>
</evidence>
<dbReference type="EMBL" id="CAUJNA010003720">
    <property type="protein sequence ID" value="CAJ1408446.1"/>
    <property type="molecule type" value="Genomic_DNA"/>
</dbReference>
<dbReference type="Proteomes" id="UP001178507">
    <property type="component" value="Unassembled WGS sequence"/>
</dbReference>
<comment type="caution">
    <text evidence="2">The sequence shown here is derived from an EMBL/GenBank/DDBJ whole genome shotgun (WGS) entry which is preliminary data.</text>
</comment>
<feature type="region of interest" description="Disordered" evidence="1">
    <location>
        <begin position="67"/>
        <end position="88"/>
    </location>
</feature>
<evidence type="ECO:0000256" key="1">
    <source>
        <dbReference type="SAM" id="MobiDB-lite"/>
    </source>
</evidence>
<sequence length="286" mass="31806">MGEAAAGPGFGDFAEMEKEVVGWLLTRRDVKDCVEVAQAGNEEEATEMLLAVVQGLLQAQPKAKAVTKRAAKRKGSLPGRAEEAESGQAKRRWLEDCTRALEADRLESEELRRAKSAEIQEAPAAPPRPVPLFWRIDLPEVLKVLSQQGVLPRSFLPAARQGLELWTPHFQAMGCAASTVSKSAVSEINPGVRDNYFVVLPQGDSGKRVCEASIDFEEPTRSFDSMQYRHSSQDPAKLPPVASTHQRHTIRMKQFLKAVPSQEAALRRDVYTRRLDVLKHRWAVET</sequence>
<evidence type="ECO:0000313" key="2">
    <source>
        <dbReference type="EMBL" id="CAJ1408446.1"/>
    </source>
</evidence>
<organism evidence="2 3">
    <name type="scientific">Effrenium voratum</name>
    <dbReference type="NCBI Taxonomy" id="2562239"/>
    <lineage>
        <taxon>Eukaryota</taxon>
        <taxon>Sar</taxon>
        <taxon>Alveolata</taxon>
        <taxon>Dinophyceae</taxon>
        <taxon>Suessiales</taxon>
        <taxon>Symbiodiniaceae</taxon>
        <taxon>Effrenium</taxon>
    </lineage>
</organism>